<evidence type="ECO:0000256" key="7">
    <source>
        <dbReference type="ARBA" id="ARBA00022889"/>
    </source>
</evidence>
<feature type="domain" description="EGF-like" evidence="18">
    <location>
        <begin position="2399"/>
        <end position="2434"/>
    </location>
</feature>
<keyword evidence="8 15" id="KW-1133">Transmembrane helix</keyword>
<evidence type="ECO:0000256" key="6">
    <source>
        <dbReference type="ARBA" id="ARBA00022837"/>
    </source>
</evidence>
<dbReference type="GO" id="GO:0044331">
    <property type="term" value="P:cell-cell adhesion mediated by cadherin"/>
    <property type="evidence" value="ECO:0007669"/>
    <property type="project" value="TreeGrafter"/>
</dbReference>
<feature type="domain" description="Cadherin" evidence="19">
    <location>
        <begin position="1072"/>
        <end position="1179"/>
    </location>
</feature>
<feature type="compositionally biased region" description="Low complexity" evidence="14">
    <location>
        <begin position="2810"/>
        <end position="2823"/>
    </location>
</feature>
<dbReference type="PANTHER" id="PTHR24027:SF422">
    <property type="entry name" value="CADHERIN DOMAIN-CONTAINING PROTEIN"/>
    <property type="match status" value="1"/>
</dbReference>
<dbReference type="GO" id="GO:0019904">
    <property type="term" value="F:protein domain specific binding"/>
    <property type="evidence" value="ECO:0007669"/>
    <property type="project" value="UniProtKB-ARBA"/>
</dbReference>
<dbReference type="Pfam" id="PF12661">
    <property type="entry name" value="hEGF"/>
    <property type="match status" value="1"/>
</dbReference>
<dbReference type="PROSITE" id="PS00232">
    <property type="entry name" value="CADHERIN_1"/>
    <property type="match status" value="6"/>
</dbReference>
<dbReference type="Pfam" id="PF00008">
    <property type="entry name" value="EGF"/>
    <property type="match status" value="7"/>
</dbReference>
<dbReference type="Gene3D" id="2.60.40.60">
    <property type="entry name" value="Cadherins"/>
    <property type="match status" value="14"/>
</dbReference>
<evidence type="ECO:0000259" key="18">
    <source>
        <dbReference type="PROSITE" id="PS50026"/>
    </source>
</evidence>
<dbReference type="InParanoid" id="A0A1X7TTU5"/>
<feature type="domain" description="EGF-like" evidence="18">
    <location>
        <begin position="2130"/>
        <end position="2166"/>
    </location>
</feature>
<dbReference type="SUPFAM" id="SSF49899">
    <property type="entry name" value="Concanavalin A-like lectins/glucanases"/>
    <property type="match status" value="2"/>
</dbReference>
<dbReference type="CDD" id="cd11304">
    <property type="entry name" value="Cadherin_repeat"/>
    <property type="match status" value="14"/>
</dbReference>
<feature type="domain" description="EGF-like" evidence="18">
    <location>
        <begin position="2079"/>
        <end position="2115"/>
    </location>
</feature>
<feature type="domain" description="EGF-like" evidence="18">
    <location>
        <begin position="1880"/>
        <end position="1916"/>
    </location>
</feature>
<dbReference type="GO" id="GO:0007043">
    <property type="term" value="P:cell-cell junction assembly"/>
    <property type="evidence" value="ECO:0007669"/>
    <property type="project" value="TreeGrafter"/>
</dbReference>
<keyword evidence="11" id="KW-0325">Glycoprotein</keyword>
<feature type="compositionally biased region" description="Pro residues" evidence="14">
    <location>
        <begin position="2800"/>
        <end position="2809"/>
    </location>
</feature>
<dbReference type="GO" id="GO:0016342">
    <property type="term" value="C:catenin complex"/>
    <property type="evidence" value="ECO:0007669"/>
    <property type="project" value="TreeGrafter"/>
</dbReference>
<dbReference type="PROSITE" id="PS00010">
    <property type="entry name" value="ASX_HYDROXYL"/>
    <property type="match status" value="3"/>
</dbReference>
<feature type="disulfide bond" evidence="13">
    <location>
        <begin position="2025"/>
        <end position="2034"/>
    </location>
</feature>
<dbReference type="InterPro" id="IPR000152">
    <property type="entry name" value="EGF-type_Asp/Asn_hydroxyl_site"/>
</dbReference>
<evidence type="ECO:0000259" key="19">
    <source>
        <dbReference type="PROSITE" id="PS50268"/>
    </source>
</evidence>
<dbReference type="InterPro" id="IPR002126">
    <property type="entry name" value="Cadherin-like_dom"/>
</dbReference>
<dbReference type="SMART" id="SM00282">
    <property type="entry name" value="LamG"/>
    <property type="match status" value="2"/>
</dbReference>
<evidence type="ECO:0000256" key="14">
    <source>
        <dbReference type="SAM" id="MobiDB-lite"/>
    </source>
</evidence>
<dbReference type="PROSITE" id="PS50025">
    <property type="entry name" value="LAM_G_DOMAIN"/>
    <property type="match status" value="2"/>
</dbReference>
<evidence type="ECO:0000256" key="13">
    <source>
        <dbReference type="PROSITE-ProRule" id="PRU00076"/>
    </source>
</evidence>
<dbReference type="SMART" id="SM00112">
    <property type="entry name" value="CA"/>
    <property type="match status" value="14"/>
</dbReference>
<dbReference type="InterPro" id="IPR020894">
    <property type="entry name" value="Cadherin_CS"/>
</dbReference>
<dbReference type="GO" id="GO:0016477">
    <property type="term" value="P:cell migration"/>
    <property type="evidence" value="ECO:0007669"/>
    <property type="project" value="TreeGrafter"/>
</dbReference>
<evidence type="ECO:0000256" key="3">
    <source>
        <dbReference type="ARBA" id="ARBA00022692"/>
    </source>
</evidence>
<dbReference type="FunFam" id="2.10.25.10:FF:000143">
    <property type="entry name" value="Protein crumbs 1"/>
    <property type="match status" value="1"/>
</dbReference>
<keyword evidence="7" id="KW-0130">Cell adhesion</keyword>
<feature type="domain" description="Laminin G" evidence="17">
    <location>
        <begin position="2452"/>
        <end position="2625"/>
    </location>
</feature>
<dbReference type="FunFam" id="2.10.25.10:FF:000100">
    <property type="entry name" value="neurogenic locus notch homolog protein 3"/>
    <property type="match status" value="1"/>
</dbReference>
<dbReference type="InterPro" id="IPR013032">
    <property type="entry name" value="EGF-like_CS"/>
</dbReference>
<dbReference type="GO" id="GO:0048646">
    <property type="term" value="P:anatomical structure formation involved in morphogenesis"/>
    <property type="evidence" value="ECO:0007669"/>
    <property type="project" value="UniProtKB-ARBA"/>
</dbReference>
<dbReference type="InterPro" id="IPR001791">
    <property type="entry name" value="Laminin_G"/>
</dbReference>
<dbReference type="GO" id="GO:0048863">
    <property type="term" value="P:stem cell differentiation"/>
    <property type="evidence" value="ECO:0007669"/>
    <property type="project" value="UniProtKB-ARBA"/>
</dbReference>
<feature type="transmembrane region" description="Helical" evidence="15">
    <location>
        <begin position="2670"/>
        <end position="2697"/>
    </location>
</feature>
<dbReference type="SMART" id="SM00179">
    <property type="entry name" value="EGF_CA"/>
    <property type="match status" value="10"/>
</dbReference>
<reference evidence="20" key="2">
    <citation type="submission" date="2017-05" db="UniProtKB">
        <authorList>
            <consortium name="EnsemblMetazoa"/>
        </authorList>
    </citation>
    <scope>IDENTIFICATION</scope>
</reference>
<reference evidence="21" key="1">
    <citation type="journal article" date="2010" name="Nature">
        <title>The Amphimedon queenslandica genome and the evolution of animal complexity.</title>
        <authorList>
            <person name="Srivastava M."/>
            <person name="Simakov O."/>
            <person name="Chapman J."/>
            <person name="Fahey B."/>
            <person name="Gauthier M.E."/>
            <person name="Mitros T."/>
            <person name="Richards G.S."/>
            <person name="Conaco C."/>
            <person name="Dacre M."/>
            <person name="Hellsten U."/>
            <person name="Larroux C."/>
            <person name="Putnam N.H."/>
            <person name="Stanke M."/>
            <person name="Adamska M."/>
            <person name="Darling A."/>
            <person name="Degnan S.M."/>
            <person name="Oakley T.H."/>
            <person name="Plachetzki D.C."/>
            <person name="Zhai Y."/>
            <person name="Adamski M."/>
            <person name="Calcino A."/>
            <person name="Cummins S.F."/>
            <person name="Goodstein D.M."/>
            <person name="Harris C."/>
            <person name="Jackson D.J."/>
            <person name="Leys S.P."/>
            <person name="Shu S."/>
            <person name="Woodcroft B.J."/>
            <person name="Vervoort M."/>
            <person name="Kosik K.S."/>
            <person name="Manning G."/>
            <person name="Degnan B.M."/>
            <person name="Rokhsar D.S."/>
        </authorList>
    </citation>
    <scope>NUCLEOTIDE SEQUENCE [LARGE SCALE GENOMIC DNA]</scope>
</reference>
<keyword evidence="9 15" id="KW-0472">Membrane</keyword>
<feature type="disulfide bond" evidence="13">
    <location>
        <begin position="1983"/>
        <end position="1992"/>
    </location>
</feature>
<evidence type="ECO:0000256" key="9">
    <source>
        <dbReference type="ARBA" id="ARBA00023136"/>
    </source>
</evidence>
<dbReference type="FunFam" id="2.60.40.60:FF:000116">
    <property type="entry name" value="Dachsous cadherin-related 2"/>
    <property type="match status" value="1"/>
</dbReference>
<feature type="domain" description="Laminin G" evidence="17">
    <location>
        <begin position="2207"/>
        <end position="2396"/>
    </location>
</feature>
<protein>
    <submittedName>
        <fullName evidence="20">Uncharacterized protein</fullName>
    </submittedName>
</protein>
<feature type="domain" description="Cadherin" evidence="19">
    <location>
        <begin position="435"/>
        <end position="541"/>
    </location>
</feature>
<dbReference type="GO" id="GO:0035282">
    <property type="term" value="P:segmentation"/>
    <property type="evidence" value="ECO:0007669"/>
    <property type="project" value="UniProtKB-ARBA"/>
</dbReference>
<comment type="subcellular location">
    <subcellularLocation>
        <location evidence="1">Membrane</location>
        <topology evidence="1">Single-pass membrane protein</topology>
    </subcellularLocation>
</comment>
<feature type="domain" description="EGF-like" evidence="18">
    <location>
        <begin position="2167"/>
        <end position="2205"/>
    </location>
</feature>
<feature type="disulfide bond" evidence="13">
    <location>
        <begin position="1823"/>
        <end position="1832"/>
    </location>
</feature>
<dbReference type="GO" id="GO:0005509">
    <property type="term" value="F:calcium ion binding"/>
    <property type="evidence" value="ECO:0007669"/>
    <property type="project" value="UniProtKB-UniRule"/>
</dbReference>
<keyword evidence="3 15" id="KW-0812">Transmembrane</keyword>
<evidence type="ECO:0000256" key="2">
    <source>
        <dbReference type="ARBA" id="ARBA00022536"/>
    </source>
</evidence>
<evidence type="ECO:0000256" key="1">
    <source>
        <dbReference type="ARBA" id="ARBA00004167"/>
    </source>
</evidence>
<evidence type="ECO:0000256" key="4">
    <source>
        <dbReference type="ARBA" id="ARBA00022729"/>
    </source>
</evidence>
<dbReference type="PROSITE" id="PS00022">
    <property type="entry name" value="EGF_1"/>
    <property type="match status" value="12"/>
</dbReference>
<feature type="disulfide bond" evidence="13">
    <location>
        <begin position="2156"/>
        <end position="2165"/>
    </location>
</feature>
<evidence type="ECO:0000313" key="20">
    <source>
        <dbReference type="EnsemblMetazoa" id="Aqu2.1.18457_001"/>
    </source>
</evidence>
<evidence type="ECO:0000256" key="8">
    <source>
        <dbReference type="ARBA" id="ARBA00022989"/>
    </source>
</evidence>
<feature type="domain" description="Cadherin" evidence="19">
    <location>
        <begin position="869"/>
        <end position="972"/>
    </location>
</feature>
<feature type="compositionally biased region" description="Acidic residues" evidence="14">
    <location>
        <begin position="2986"/>
        <end position="3005"/>
    </location>
</feature>
<dbReference type="InterPro" id="IPR039808">
    <property type="entry name" value="Cadherin"/>
</dbReference>
<dbReference type="SUPFAM" id="SSF57196">
    <property type="entry name" value="EGF/Laminin"/>
    <property type="match status" value="9"/>
</dbReference>
<dbReference type="SUPFAM" id="SSF49313">
    <property type="entry name" value="Cadherin-like"/>
    <property type="match status" value="14"/>
</dbReference>
<feature type="domain" description="Cadherin" evidence="19">
    <location>
        <begin position="1397"/>
        <end position="1504"/>
    </location>
</feature>
<dbReference type="GO" id="GO:0007163">
    <property type="term" value="P:establishment or maintenance of cell polarity"/>
    <property type="evidence" value="ECO:0007669"/>
    <property type="project" value="UniProtKB-ARBA"/>
</dbReference>
<dbReference type="CDD" id="cd00110">
    <property type="entry name" value="LamG"/>
    <property type="match status" value="2"/>
</dbReference>
<keyword evidence="2 13" id="KW-0245">EGF-like domain</keyword>
<feature type="disulfide bond" evidence="13">
    <location>
        <begin position="1785"/>
        <end position="1794"/>
    </location>
</feature>
<feature type="disulfide bond" evidence="13">
    <location>
        <begin position="2424"/>
        <end position="2433"/>
    </location>
</feature>
<dbReference type="GO" id="GO:0000902">
    <property type="term" value="P:cell morphogenesis"/>
    <property type="evidence" value="ECO:0007669"/>
    <property type="project" value="TreeGrafter"/>
</dbReference>
<dbReference type="Gene3D" id="4.10.900.10">
    <property type="entry name" value="TCF3-CBD (Catenin binding domain)"/>
    <property type="match status" value="1"/>
</dbReference>
<name>A0A1X7TTU5_AMPQE</name>
<dbReference type="GO" id="GO:0007156">
    <property type="term" value="P:homophilic cell adhesion via plasma membrane adhesion molecules"/>
    <property type="evidence" value="ECO:0007669"/>
    <property type="project" value="InterPro"/>
</dbReference>
<dbReference type="InterPro" id="IPR000742">
    <property type="entry name" value="EGF"/>
</dbReference>
<dbReference type="Pfam" id="PF00028">
    <property type="entry name" value="Cadherin"/>
    <property type="match status" value="9"/>
</dbReference>
<feature type="signal peptide" evidence="16">
    <location>
        <begin position="1"/>
        <end position="21"/>
    </location>
</feature>
<dbReference type="FunFam" id="2.60.40.60:FF:000020">
    <property type="entry name" value="Dachsous cadherin-related 1b"/>
    <property type="match status" value="1"/>
</dbReference>
<proteinExistence type="predicted"/>
<dbReference type="eggNOG" id="KOG1217">
    <property type="taxonomic scope" value="Eukaryota"/>
</dbReference>
<dbReference type="Proteomes" id="UP000007879">
    <property type="component" value="Unassembled WGS sequence"/>
</dbReference>
<feature type="domain" description="Cadherin" evidence="19">
    <location>
        <begin position="973"/>
        <end position="1071"/>
    </location>
</feature>
<accession>A0A1X7TTU5</accession>
<dbReference type="SMART" id="SM00181">
    <property type="entry name" value="EGF"/>
    <property type="match status" value="14"/>
</dbReference>
<dbReference type="FunFam" id="2.10.25.10:FF:000472">
    <property type="entry name" value="Uncharacterized protein, isoform A"/>
    <property type="match status" value="1"/>
</dbReference>
<feature type="domain" description="Cadherin" evidence="19">
    <location>
        <begin position="1180"/>
        <end position="1288"/>
    </location>
</feature>
<feature type="region of interest" description="Disordered" evidence="14">
    <location>
        <begin position="2739"/>
        <end position="2856"/>
    </location>
</feature>
<dbReference type="EnsemblMetazoa" id="XM_011408514.2">
    <property type="protein sequence ID" value="XP_011406816.2"/>
    <property type="gene ID" value="LOC100635582"/>
</dbReference>
<feature type="compositionally biased region" description="Basic and acidic residues" evidence="14">
    <location>
        <begin position="2774"/>
        <end position="2783"/>
    </location>
</feature>
<feature type="disulfide bond" evidence="13">
    <location>
        <begin position="1906"/>
        <end position="1915"/>
    </location>
</feature>
<dbReference type="PROSITE" id="PS50026">
    <property type="entry name" value="EGF_3"/>
    <property type="match status" value="12"/>
</dbReference>
<dbReference type="EnsemblMetazoa" id="Aqu2.1.18457_001">
    <property type="protein sequence ID" value="Aqu2.1.18457_001"/>
    <property type="gene ID" value="Aqu2.1.18457"/>
</dbReference>
<feature type="domain" description="EGF-like" evidence="18">
    <location>
        <begin position="1957"/>
        <end position="1993"/>
    </location>
</feature>
<dbReference type="GO" id="GO:0005912">
    <property type="term" value="C:adherens junction"/>
    <property type="evidence" value="ECO:0007669"/>
    <property type="project" value="TreeGrafter"/>
</dbReference>
<dbReference type="InterPro" id="IPR018097">
    <property type="entry name" value="EGF_Ca-bd_CS"/>
</dbReference>
<sequence length="3005" mass="325353">MLHELCLILLLMAGYCSTVQAQSLRFLSPQPFTAYVPSGASPGRRAYQVYAAGTNGTLSYSIVESDSANPSLFSINNGTGLITNTAPYPSTPNQYSITVQASLSGYSLSSNLTIIVLPSFDATPRFERTSYVTSITENGLSPFSLLTTQAFSLSTTNNIVYTIVSGNMGGVFSISSTTGIITVTNPLDRETHPQYLLTVRYIDDVGSIDTQVQVLVTDVNDNGPVFNNSYYYYTIEEGVAFGRPVGSVSATDPDNGLNGTVSYSLSGPNSNKFSVSSDGQVSTAAVLNYEELVQFSLTVTASDNGDPPQSSTAALVIQLNNTDDECPSFSGSVYVKDVPYDFTSPPVIGDHILTIEAYDPDNIGGVSYSLISGNDEGVFQLDSVSGNISIARNEEAIRGQYVLIVAASDASCVNISRAQVEIGIGSANEHSPTFDESTCTASLTENPPNGTFVTQVVAMDDDFGANGRITYDILPNIGDFELFEVNPSTGVITTTQESRNYDRESRSRFQVGITATDGGYRQDFCILTINLLDENDNEPIFDLSEYSTNIGDTPINGSYIIQVQAQDMDFGSNGEILYTLNNTSSGNCPFLIDQFTGTITVSSSVLTTSNCVLNITASDQGLVPRHSSVIVNITILHDGKVPVFSSSSYNVTIPEDYSSSKAVINVTASVSGNSFISYHLINGLEYHTNSLGNFRIFPSSGEIRIESNKPIDYERLYPGPYSFRLQVTASAANVFSSTTVTVHVTDVNDNFPTFPDTDGDPSTPPSITFNVVEGQPPGPVGIVKATDNDTGINGVIEYGLRSAVPSNSNFSVDQNGTVYSLATGLDAEAVSMNYMLTIGAFNPGVPNQEGIIHVFIAIEDINDNRPVFTQSVYNILLNETQLVPHLALELTANDPDRNDQGRLVYAILSGNTEATFQLRNNAGKGELYLRRSLDYERYTQYSLSVQVSDGIYTDTATVSVLVINVDDEPPIFSQSLYTASVVESSPIGTVVLTVNATDLDSNMIQYELKGLAEGRFSIDNNGVIRISGGIDREEFLPSEEIVFLVFAYGGSLSTADISIHIDDINDYYPQFLFAPFYGTAPENTPPGPQGLYITTVRAVDLDKEENGTLTYSLVTREQDGFSIDPVTGVIIANRTFDRETTRFFQLVTMATDNGGAIQLSSTVEVIVEISDHNDNQPSWVYPYMYARVYENEALGHVVIQLPATDPDNGVNATIFFTLISGNDDNKFNLTASTGEVRVAGSLDYENLAERRYLLYFSIMDGGSPPLSSPNVGELEIHVLDDNDHSPLFDTHYSTIVLPEDTPINAHLITLTATDTDQGTNSLLSYGISDGDSNHDFNLISHSNGSVTLILARALDFESRPNYTLSLTVTDHGYPPLTDRAIINITLTDVNDEHPLFSSDHFTGSIAENMNTLPVSLLYTGATDPDSDEIPGGLIDRYELVWSDDTNNNFNYNNGWLTVVQSLDRETKAQYHFIVQAVDNDPISPLSSTATITVTVLDVNDHPSQNGGQLQVLIRAQDVRFPAQELGLVYFIDSDDNDTFTACSIVSGDNHLFNIHSSNCSLYSTVSDFPAGVSYGVEVRGHDGVHDFVMTTVSIIMHNVSVVPPVSSLISITLNVSGDQYLDQFRSSIVNVISDTVSVQSTSLNILTVQQGHHDPDNTVDLLFAVMSSNGVFMDPTYIINKLYLERSSIYSNLLYSLPVDACINEPCANLGQCTTILSISTNHTSRLASKWYILFNPLTSVTYQCTCLLGTTGDHCEVNYDDCYSNPCQYGGTCTDGIQDYTCTCPEGTAGKDCSINNDECASSPCINGGTCTNGFNRHECICPVGYYGDRCEYAYFIPSSFCDSSPCLNNGTCSNGRDSFTCVCSSDFIGRFCEQSAQFQGGCSNNPCYNGSTCTETTNGYTCTCSVGFTGPNCRFPLNNCELEYCRNGGTCERGLYGAYNCLCPFGYGGQYCTELLSLCHSSPCLNGGTCIGNTSSYTCTCTRGYYGDTCQYPIVPTDLCTTLSPCNSTSVCSPGSGNYTCVCTDGSGGDDCSLTLPSPSPCDSNPCLHGGQCTNNGPLSFQCTCPVGYTGSNCQDDINECSPNPCSNNGVCYNGFGSYICTCTTGFTGRECQIQCPAGHDGENCEININYCRPDSCSNGGSCIETDDGYTCTCPPSYTGPDCTLANDCNVNSCTNSGQCTNDTASGFRCTCRDEEMRDDHCRLNTVSFNGDQSTPSYRAYGSIDFRSSGDIQFDFSTQSSNGVLLFNTQHQGGISADFISVEISGRILLIKYSLGGADNINNVSILSTSVSVADGHWHTLLINIRGNSLVATLDYCIQLMNTHSSLDCTASITANTNYSSLELGLPLWLGGVPVSAPLLPAGGINACIRNLLMDGVKIDLGGHVEEMNSQNGCPQIYNSCDGITCNEGSCTPLWYDYICICPHRITGRNCTQEAQGLTFNGRSLLWYSLVVARGGRTRRQTTPTQSLSNYRESVSLWFRTEENNGVLFIIGRITGEHLMIKLQDGRLHHSINLGSVTDTFTTASTHHDGRWHHINISRVGLISQINIDDTRINLTHSGPEITLEYSSNQIYFSGNLLSNQTVTDGYTGCIQDVRLDHTPLPVADSNQYASVTYIGDTPESGCRVGPCYPNPCNTGTCTETTHNTFLCTCNGRSQTSPCDTPNSNNTIIGIAVAVAILIFISVLIAVLVIGLLIISKYGKRKKKYSLSDTVLGRGGVGRSNEHIEIHANLYAYDEEGGEQDTSVNNGNHDNTMDHSPIVNEGRYSPSMSTLERNRDYDIPRSRKQFTPSSLKKMRENNPPPVPPHSETPPTGTTPPVRGTPSLKGRGDSAHSTPPVHHLLHPVQETPPVTIMPSPHLPIKEEGTKEQPIAVDTPPLPLAKPTTSVSDRVTSELRTKGILPLIVNQPERASTPDIDRFIEDKVNNANNTVQDIDSLREYSDEGIEINDGGSLSDISQVSFELYTFQQLREAGDPFTNVADILEPVYDEEESEEDSDTSTEGGGD</sequence>
<evidence type="ECO:0000256" key="12">
    <source>
        <dbReference type="PROSITE-ProRule" id="PRU00043"/>
    </source>
</evidence>
<dbReference type="STRING" id="400682.A0A1X7TTU5"/>
<feature type="disulfide bond" evidence="13">
    <location>
        <begin position="2067"/>
        <end position="2076"/>
    </location>
</feature>
<feature type="domain" description="Cadherin" evidence="19">
    <location>
        <begin position="127"/>
        <end position="226"/>
    </location>
</feature>
<keyword evidence="6 12" id="KW-0106">Calcium</keyword>
<evidence type="ECO:0000256" key="11">
    <source>
        <dbReference type="ARBA" id="ARBA00023180"/>
    </source>
</evidence>
<dbReference type="PRINTS" id="PR00205">
    <property type="entry name" value="CADHERIN"/>
</dbReference>
<keyword evidence="5" id="KW-0677">Repeat</keyword>
<comment type="caution">
    <text evidence="13">Lacks conserved residue(s) required for the propagation of feature annotation.</text>
</comment>
<feature type="domain" description="Cadherin" evidence="19">
    <location>
        <begin position="645"/>
        <end position="754"/>
    </location>
</feature>
<dbReference type="GO" id="GO:0009952">
    <property type="term" value="P:anterior/posterior pattern specification"/>
    <property type="evidence" value="ECO:0007669"/>
    <property type="project" value="UniProtKB-ARBA"/>
</dbReference>
<dbReference type="PROSITE" id="PS01186">
    <property type="entry name" value="EGF_2"/>
    <property type="match status" value="5"/>
</dbReference>
<dbReference type="InterPro" id="IPR013320">
    <property type="entry name" value="ConA-like_dom_sf"/>
</dbReference>
<dbReference type="FunFam" id="2.10.25.10:FF:000122">
    <property type="entry name" value="Protein crumbs homolog 2"/>
    <property type="match status" value="1"/>
</dbReference>
<feature type="disulfide bond" evidence="13">
    <location>
        <begin position="2105"/>
        <end position="2114"/>
    </location>
</feature>
<feature type="domain" description="Cadherin" evidence="19">
    <location>
        <begin position="1289"/>
        <end position="1396"/>
    </location>
</feature>
<feature type="disulfide bond" evidence="13">
    <location>
        <begin position="2403"/>
        <end position="2413"/>
    </location>
</feature>
<feature type="compositionally biased region" description="Polar residues" evidence="14">
    <location>
        <begin position="2742"/>
        <end position="2752"/>
    </location>
</feature>
<dbReference type="FunFam" id="2.60.40.60:FF:000058">
    <property type="entry name" value="FAT atypical cadherin 3"/>
    <property type="match status" value="1"/>
</dbReference>
<dbReference type="GO" id="GO:0034332">
    <property type="term" value="P:adherens junction organization"/>
    <property type="evidence" value="ECO:0007669"/>
    <property type="project" value="TreeGrafter"/>
</dbReference>
<feature type="domain" description="EGF-like" evidence="18">
    <location>
        <begin position="2040"/>
        <end position="2077"/>
    </location>
</feature>
<feature type="domain" description="Cadherin" evidence="19">
    <location>
        <begin position="227"/>
        <end position="329"/>
    </location>
</feature>
<feature type="region of interest" description="Disordered" evidence="14">
    <location>
        <begin position="2985"/>
        <end position="3005"/>
    </location>
</feature>
<dbReference type="InterPro" id="IPR027397">
    <property type="entry name" value="Catenin-bd_sf"/>
</dbReference>
<dbReference type="KEGG" id="aqu:100635582"/>
<feature type="disulfide bond" evidence="13">
    <location>
        <begin position="1945"/>
        <end position="1954"/>
    </location>
</feature>
<feature type="chain" id="PRO_5013276524" evidence="16">
    <location>
        <begin position="22"/>
        <end position="3005"/>
    </location>
</feature>
<dbReference type="eggNOG" id="KOG3514">
    <property type="taxonomic scope" value="Eukaryota"/>
</dbReference>
<organism evidence="20">
    <name type="scientific">Amphimedon queenslandica</name>
    <name type="common">Sponge</name>
    <dbReference type="NCBI Taxonomy" id="400682"/>
    <lineage>
        <taxon>Eukaryota</taxon>
        <taxon>Metazoa</taxon>
        <taxon>Porifera</taxon>
        <taxon>Demospongiae</taxon>
        <taxon>Heteroscleromorpha</taxon>
        <taxon>Haplosclerida</taxon>
        <taxon>Niphatidae</taxon>
        <taxon>Amphimedon</taxon>
    </lineage>
</organism>
<dbReference type="PROSITE" id="PS50268">
    <property type="entry name" value="CADHERIN_2"/>
    <property type="match status" value="14"/>
</dbReference>
<dbReference type="InterPro" id="IPR001881">
    <property type="entry name" value="EGF-like_Ca-bd_dom"/>
</dbReference>
<dbReference type="GO" id="GO:0008013">
    <property type="term" value="F:beta-catenin binding"/>
    <property type="evidence" value="ECO:0007669"/>
    <property type="project" value="TreeGrafter"/>
</dbReference>
<dbReference type="OrthoDB" id="283575at2759"/>
<dbReference type="FunFam" id="2.60.40.60:FF:000104">
    <property type="entry name" value="cadherin-23 isoform X1"/>
    <property type="match status" value="1"/>
</dbReference>
<dbReference type="FunFam" id="2.60.40.60:FF:000015">
    <property type="entry name" value="FAT atypical cadherin 1"/>
    <property type="match status" value="1"/>
</dbReference>
<feature type="domain" description="Cadherin" evidence="19">
    <location>
        <begin position="28"/>
        <end position="126"/>
    </location>
</feature>
<feature type="domain" description="Cadherin" evidence="19">
    <location>
        <begin position="763"/>
        <end position="868"/>
    </location>
</feature>
<dbReference type="PROSITE" id="PS01187">
    <property type="entry name" value="EGF_CA"/>
    <property type="match status" value="1"/>
</dbReference>
<dbReference type="FunFam" id="2.10.25.10:FF:000012">
    <property type="entry name" value="Delta-like protein"/>
    <property type="match status" value="1"/>
</dbReference>
<keyword evidence="10 13" id="KW-1015">Disulfide bond</keyword>
<gene>
    <name evidence="20" type="primary">100635582</name>
</gene>
<feature type="domain" description="EGF-like" evidence="18">
    <location>
        <begin position="1759"/>
        <end position="1795"/>
    </location>
</feature>
<dbReference type="Gene3D" id="2.10.25.10">
    <property type="entry name" value="Laminin"/>
    <property type="match status" value="10"/>
</dbReference>
<dbReference type="GO" id="GO:0045296">
    <property type="term" value="F:cadherin binding"/>
    <property type="evidence" value="ECO:0007669"/>
    <property type="project" value="TreeGrafter"/>
</dbReference>
<feature type="domain" description="EGF-like" evidence="18">
    <location>
        <begin position="1797"/>
        <end position="1833"/>
    </location>
</feature>
<dbReference type="Pfam" id="PF02210">
    <property type="entry name" value="Laminin_G_2"/>
    <property type="match status" value="2"/>
</dbReference>
<dbReference type="eggNOG" id="KOG1219">
    <property type="taxonomic scope" value="Eukaryota"/>
</dbReference>
<evidence type="ECO:0000313" key="21">
    <source>
        <dbReference type="Proteomes" id="UP000007879"/>
    </source>
</evidence>
<dbReference type="CDD" id="cd00054">
    <property type="entry name" value="EGF_CA"/>
    <property type="match status" value="10"/>
</dbReference>
<feature type="domain" description="Cadherin" evidence="19">
    <location>
        <begin position="542"/>
        <end position="644"/>
    </location>
</feature>
<dbReference type="PANTHER" id="PTHR24027">
    <property type="entry name" value="CADHERIN-23"/>
    <property type="match status" value="1"/>
</dbReference>
<evidence type="ECO:0000256" key="10">
    <source>
        <dbReference type="ARBA" id="ARBA00023157"/>
    </source>
</evidence>
<dbReference type="InterPro" id="IPR015919">
    <property type="entry name" value="Cadherin-like_sf"/>
</dbReference>
<feature type="domain" description="EGF-like" evidence="18">
    <location>
        <begin position="1839"/>
        <end position="1875"/>
    </location>
</feature>
<evidence type="ECO:0000256" key="5">
    <source>
        <dbReference type="ARBA" id="ARBA00022737"/>
    </source>
</evidence>
<feature type="disulfide bond" evidence="13">
    <location>
        <begin position="1865"/>
        <end position="1874"/>
    </location>
</feature>
<evidence type="ECO:0000256" key="15">
    <source>
        <dbReference type="SAM" id="Phobius"/>
    </source>
</evidence>
<keyword evidence="4 16" id="KW-0732">Signal</keyword>
<dbReference type="GO" id="GO:0016339">
    <property type="term" value="P:calcium-dependent cell-cell adhesion via plasma membrane cell adhesion molecules"/>
    <property type="evidence" value="ECO:0007669"/>
    <property type="project" value="TreeGrafter"/>
</dbReference>
<dbReference type="FunFam" id="2.10.25.10:FF:000255">
    <property type="entry name" value="Sushi, nidogen and EGF-like domains 1"/>
    <property type="match status" value="1"/>
</dbReference>
<dbReference type="Gene3D" id="2.60.120.200">
    <property type="match status" value="2"/>
</dbReference>
<evidence type="ECO:0000259" key="17">
    <source>
        <dbReference type="PROSITE" id="PS50025"/>
    </source>
</evidence>
<dbReference type="FunFam" id="2.60.40.60:FF:000032">
    <property type="entry name" value="FAT atypical cadherin 1"/>
    <property type="match status" value="1"/>
</dbReference>
<feature type="domain" description="EGF-like" evidence="18">
    <location>
        <begin position="1998"/>
        <end position="2035"/>
    </location>
</feature>
<evidence type="ECO:0000256" key="16">
    <source>
        <dbReference type="SAM" id="SignalP"/>
    </source>
</evidence>
<keyword evidence="21" id="KW-1185">Reference proteome</keyword>
<feature type="domain" description="EGF-like" evidence="18">
    <location>
        <begin position="1918"/>
        <end position="1955"/>
    </location>
</feature>
<feature type="domain" description="Cadherin" evidence="19">
    <location>
        <begin position="349"/>
        <end position="434"/>
    </location>
</feature>